<evidence type="ECO:0000256" key="4">
    <source>
        <dbReference type="RuleBase" id="RU363090"/>
    </source>
</evidence>
<keyword evidence="6" id="KW-1185">Reference proteome</keyword>
<evidence type="ECO:0000313" key="5">
    <source>
        <dbReference type="EMBL" id="TPX75954.1"/>
    </source>
</evidence>
<organism evidence="5 6">
    <name type="scientific">Chytriomyces confervae</name>
    <dbReference type="NCBI Taxonomy" id="246404"/>
    <lineage>
        <taxon>Eukaryota</taxon>
        <taxon>Fungi</taxon>
        <taxon>Fungi incertae sedis</taxon>
        <taxon>Chytridiomycota</taxon>
        <taxon>Chytridiomycota incertae sedis</taxon>
        <taxon>Chytridiomycetes</taxon>
        <taxon>Chytridiales</taxon>
        <taxon>Chytriomycetaceae</taxon>
        <taxon>Chytriomyces</taxon>
    </lineage>
</organism>
<accession>A0A507FI24</accession>
<reference evidence="5 6" key="1">
    <citation type="journal article" date="2019" name="Sci. Rep.">
        <title>Comparative genomics of chytrid fungi reveal insights into the obligate biotrophic and pathogenic lifestyle of Synchytrium endobioticum.</title>
        <authorList>
            <person name="van de Vossenberg B.T.L.H."/>
            <person name="Warris S."/>
            <person name="Nguyen H.D.T."/>
            <person name="van Gent-Pelzer M.P.E."/>
            <person name="Joly D.L."/>
            <person name="van de Geest H.C."/>
            <person name="Bonants P.J.M."/>
            <person name="Smith D.S."/>
            <person name="Levesque C.A."/>
            <person name="van der Lee T.A.J."/>
        </authorList>
    </citation>
    <scope>NUCLEOTIDE SEQUENCE [LARGE SCALE GENOMIC DNA]</scope>
    <source>
        <strain evidence="5 6">CBS 675.73</strain>
    </source>
</reference>
<evidence type="ECO:0000313" key="6">
    <source>
        <dbReference type="Proteomes" id="UP000320333"/>
    </source>
</evidence>
<dbReference type="InterPro" id="IPR038286">
    <property type="entry name" value="IPK_sf"/>
</dbReference>
<dbReference type="InterPro" id="IPR005522">
    <property type="entry name" value="IPK"/>
</dbReference>
<dbReference type="AlphaFoldDB" id="A0A507FI24"/>
<dbReference type="Gene3D" id="3.30.470.160">
    <property type="entry name" value="Inositol polyphosphate kinase"/>
    <property type="match status" value="1"/>
</dbReference>
<dbReference type="OrthoDB" id="338650at2759"/>
<comment type="caution">
    <text evidence="5">The sequence shown here is derived from an EMBL/GenBank/DDBJ whole genome shotgun (WGS) entry which is preliminary data.</text>
</comment>
<dbReference type="GO" id="GO:0000828">
    <property type="term" value="F:inositol hexakisphosphate kinase activity"/>
    <property type="evidence" value="ECO:0007669"/>
    <property type="project" value="TreeGrafter"/>
</dbReference>
<proteinExistence type="inferred from homology"/>
<dbReference type="Pfam" id="PF03770">
    <property type="entry name" value="IPK"/>
    <property type="match status" value="1"/>
</dbReference>
<sequence length="263" mass="28861">MEHAVPFEHQVAGHVGSLFRHSHDRSKLIKKATLIEAEFYKLTQTRSPSELAQFVPVFHGASNGSCEFIVIENVIDSLSIPCVMDVKLGTVLYGRDADEDKRARMTHQARITTSGTTGLRICGMKIYDVASAEYINYPKAFGRSLAPETLSTAFELFYAAVPLAARHAVISQTLLKLGHLKHAVQSSGVRLYGSSILLAYDIADVLASDSAVRLKEDVGKPVVKLIDFAHSHYEQPSDEFDGSAMTGLQTLEGILTRLSRVNE</sequence>
<gene>
    <name evidence="5" type="ORF">CcCBS67573_g02765</name>
</gene>
<dbReference type="GO" id="GO:0046854">
    <property type="term" value="P:phosphatidylinositol phosphate biosynthetic process"/>
    <property type="evidence" value="ECO:0007669"/>
    <property type="project" value="TreeGrafter"/>
</dbReference>
<name>A0A507FI24_9FUNG</name>
<dbReference type="GO" id="GO:0005634">
    <property type="term" value="C:nucleus"/>
    <property type="evidence" value="ECO:0007669"/>
    <property type="project" value="TreeGrafter"/>
</dbReference>
<dbReference type="GO" id="GO:0005737">
    <property type="term" value="C:cytoplasm"/>
    <property type="evidence" value="ECO:0007669"/>
    <property type="project" value="TreeGrafter"/>
</dbReference>
<dbReference type="EC" id="2.7.-.-" evidence="4"/>
<dbReference type="SUPFAM" id="SSF56104">
    <property type="entry name" value="SAICAR synthase-like"/>
    <property type="match status" value="1"/>
</dbReference>
<dbReference type="PANTHER" id="PTHR12400">
    <property type="entry name" value="INOSITOL POLYPHOSPHATE KINASE"/>
    <property type="match status" value="1"/>
</dbReference>
<evidence type="ECO:0000256" key="2">
    <source>
        <dbReference type="ARBA" id="ARBA00022679"/>
    </source>
</evidence>
<protein>
    <recommendedName>
        <fullName evidence="4">Kinase</fullName>
        <ecNumber evidence="4">2.7.-.-</ecNumber>
    </recommendedName>
</protein>
<dbReference type="EMBL" id="QEAP01000062">
    <property type="protein sequence ID" value="TPX75954.1"/>
    <property type="molecule type" value="Genomic_DNA"/>
</dbReference>
<dbReference type="PANTHER" id="PTHR12400:SF21">
    <property type="entry name" value="KINASE"/>
    <property type="match status" value="1"/>
</dbReference>
<dbReference type="GO" id="GO:0032958">
    <property type="term" value="P:inositol phosphate biosynthetic process"/>
    <property type="evidence" value="ECO:0007669"/>
    <property type="project" value="InterPro"/>
</dbReference>
<dbReference type="Proteomes" id="UP000320333">
    <property type="component" value="Unassembled WGS sequence"/>
</dbReference>
<evidence type="ECO:0000256" key="1">
    <source>
        <dbReference type="ARBA" id="ARBA00007374"/>
    </source>
</evidence>
<dbReference type="STRING" id="246404.A0A507FI24"/>
<comment type="similarity">
    <text evidence="1 4">Belongs to the inositol phosphokinase (IPK) family.</text>
</comment>
<evidence type="ECO:0000256" key="3">
    <source>
        <dbReference type="ARBA" id="ARBA00022777"/>
    </source>
</evidence>
<keyword evidence="2 4" id="KW-0808">Transferase</keyword>
<keyword evidence="3 4" id="KW-0418">Kinase</keyword>